<feature type="transmembrane region" description="Helical" evidence="1">
    <location>
        <begin position="69"/>
        <end position="90"/>
    </location>
</feature>
<protein>
    <submittedName>
        <fullName evidence="3">ABC-type nickel/cobalt efflux system permease component RcnA</fullName>
    </submittedName>
</protein>
<feature type="transmembrane region" description="Helical" evidence="1">
    <location>
        <begin position="7"/>
        <end position="31"/>
    </location>
</feature>
<evidence type="ECO:0000256" key="1">
    <source>
        <dbReference type="SAM" id="Phobius"/>
    </source>
</evidence>
<evidence type="ECO:0000313" key="3">
    <source>
        <dbReference type="EMBL" id="MDQ0207127.1"/>
    </source>
</evidence>
<gene>
    <name evidence="3" type="ORF">J2S05_001926</name>
</gene>
<keyword evidence="1" id="KW-1133">Transmembrane helix</keyword>
<dbReference type="RefSeq" id="WP_306982158.1">
    <property type="nucleotide sequence ID" value="NZ_JAUSUA010000002.1"/>
</dbReference>
<proteinExistence type="predicted"/>
<evidence type="ECO:0000313" key="4">
    <source>
        <dbReference type="Proteomes" id="UP001225034"/>
    </source>
</evidence>
<keyword evidence="4" id="KW-1185">Reference proteome</keyword>
<reference evidence="3 4" key="1">
    <citation type="submission" date="2023-07" db="EMBL/GenBank/DDBJ databases">
        <title>Genomic Encyclopedia of Type Strains, Phase IV (KMG-IV): sequencing the most valuable type-strain genomes for metagenomic binning, comparative biology and taxonomic classification.</title>
        <authorList>
            <person name="Goeker M."/>
        </authorList>
    </citation>
    <scope>NUCLEOTIDE SEQUENCE [LARGE SCALE GENOMIC DNA]</scope>
    <source>
        <strain evidence="3 4">DSM 19154</strain>
    </source>
</reference>
<sequence length="146" mass="15809">MKRTAERVLGIIGVIMMSIGALLVTILTIGFTSPDSQRQIETMLQDPEINPTGEDIGFDQVIDYFVANGWIVVVALVASIVLGIVASVLVKKKPVFSGIMWLLAAVISLVTIWYLIILPAILFVIAGILALVRKAPPENPEEPART</sequence>
<dbReference type="Pfam" id="PF13273">
    <property type="entry name" value="DUF4064"/>
    <property type="match status" value="1"/>
</dbReference>
<keyword evidence="1" id="KW-0812">Transmembrane</keyword>
<evidence type="ECO:0000259" key="2">
    <source>
        <dbReference type="Pfam" id="PF13273"/>
    </source>
</evidence>
<keyword evidence="1" id="KW-0472">Membrane</keyword>
<dbReference type="EMBL" id="JAUSUA010000002">
    <property type="protein sequence ID" value="MDQ0207127.1"/>
    <property type="molecule type" value="Genomic_DNA"/>
</dbReference>
<organism evidence="3 4">
    <name type="scientific">Alkalicoccobacillus murimartini</name>
    <dbReference type="NCBI Taxonomy" id="171685"/>
    <lineage>
        <taxon>Bacteria</taxon>
        <taxon>Bacillati</taxon>
        <taxon>Bacillota</taxon>
        <taxon>Bacilli</taxon>
        <taxon>Bacillales</taxon>
        <taxon>Bacillaceae</taxon>
        <taxon>Alkalicoccobacillus</taxon>
    </lineage>
</organism>
<feature type="transmembrane region" description="Helical" evidence="1">
    <location>
        <begin position="102"/>
        <end position="132"/>
    </location>
</feature>
<comment type="caution">
    <text evidence="3">The sequence shown here is derived from an EMBL/GenBank/DDBJ whole genome shotgun (WGS) entry which is preliminary data.</text>
</comment>
<dbReference type="Proteomes" id="UP001225034">
    <property type="component" value="Unassembled WGS sequence"/>
</dbReference>
<accession>A0ABT9YGY4</accession>
<name>A0ABT9YGY4_9BACI</name>
<dbReference type="InterPro" id="IPR025273">
    <property type="entry name" value="DUF4064"/>
</dbReference>
<feature type="domain" description="DUF4064" evidence="2">
    <location>
        <begin position="2"/>
        <end position="111"/>
    </location>
</feature>